<dbReference type="EC" id="2.3.1.189" evidence="2"/>
<accession>A0A348AIS4</accession>
<dbReference type="PROSITE" id="PS51186">
    <property type="entry name" value="GNAT"/>
    <property type="match status" value="1"/>
</dbReference>
<keyword evidence="3" id="KW-1185">Reference proteome</keyword>
<dbReference type="InterPro" id="IPR000182">
    <property type="entry name" value="GNAT_dom"/>
</dbReference>
<dbReference type="CDD" id="cd04301">
    <property type="entry name" value="NAT_SF"/>
    <property type="match status" value="1"/>
</dbReference>
<gene>
    <name evidence="2" type="primary">mshD</name>
    <name evidence="2" type="ORF">MAMMFC1_01639</name>
</gene>
<organism evidence="2 3">
    <name type="scientific">Methylomusa anaerophila</name>
    <dbReference type="NCBI Taxonomy" id="1930071"/>
    <lineage>
        <taxon>Bacteria</taxon>
        <taxon>Bacillati</taxon>
        <taxon>Bacillota</taxon>
        <taxon>Negativicutes</taxon>
        <taxon>Selenomonadales</taxon>
        <taxon>Sporomusaceae</taxon>
        <taxon>Methylomusa</taxon>
    </lineage>
</organism>
<evidence type="ECO:0000313" key="3">
    <source>
        <dbReference type="Proteomes" id="UP000276437"/>
    </source>
</evidence>
<name>A0A348AIS4_9FIRM</name>
<feature type="domain" description="N-acetyltransferase" evidence="1">
    <location>
        <begin position="2"/>
        <end position="158"/>
    </location>
</feature>
<dbReference type="KEGG" id="mana:MAMMFC1_01639"/>
<evidence type="ECO:0000259" key="1">
    <source>
        <dbReference type="PROSITE" id="PS51186"/>
    </source>
</evidence>
<dbReference type="EMBL" id="AP018449">
    <property type="protein sequence ID" value="BBB90972.1"/>
    <property type="molecule type" value="Genomic_DNA"/>
</dbReference>
<dbReference type="PANTHER" id="PTHR43617">
    <property type="entry name" value="L-AMINO ACID N-ACETYLTRANSFERASE"/>
    <property type="match status" value="1"/>
</dbReference>
<dbReference type="RefSeq" id="WP_197723948.1">
    <property type="nucleotide sequence ID" value="NZ_AP018449.1"/>
</dbReference>
<keyword evidence="2" id="KW-0808">Transferase</keyword>
<proteinExistence type="predicted"/>
<dbReference type="Gene3D" id="3.40.630.30">
    <property type="match status" value="1"/>
</dbReference>
<dbReference type="Pfam" id="PF00583">
    <property type="entry name" value="Acetyltransf_1"/>
    <property type="match status" value="1"/>
</dbReference>
<dbReference type="AlphaFoldDB" id="A0A348AIS4"/>
<dbReference type="InterPro" id="IPR016181">
    <property type="entry name" value="Acyl_CoA_acyltransferase"/>
</dbReference>
<keyword evidence="2" id="KW-0012">Acyltransferase</keyword>
<sequence length="158" mass="18425">MMNIRIVRINDEAMKSLHTKEILRSLPEWFGNEKALCEYVKNVAKLPYWIALNQNESSVGFISVKIHYGNTGDIYVFGVLPEYHNQGIGKKLLASAAEYFRQNGCKYVIVKTLSEKARYEPYERTRKFYTRAGFEPLITLTEMWAEENPCLIMIKKFD</sequence>
<reference evidence="2 3" key="1">
    <citation type="journal article" date="2018" name="Int. J. Syst. Evol. Microbiol.">
        <title>Methylomusa anaerophila gen. nov., sp. nov., an anaerobic methanol-utilizing bacterium isolated from a microbial fuel cell.</title>
        <authorList>
            <person name="Amano N."/>
            <person name="Yamamuro A."/>
            <person name="Miyahara M."/>
            <person name="Kouzuma A."/>
            <person name="Abe T."/>
            <person name="Watanabe K."/>
        </authorList>
    </citation>
    <scope>NUCLEOTIDE SEQUENCE [LARGE SCALE GENOMIC DNA]</scope>
    <source>
        <strain evidence="2 3">MMFC1</strain>
    </source>
</reference>
<protein>
    <submittedName>
        <fullName evidence="2">Mycothiol acetyltransferase</fullName>
        <ecNumber evidence="2">2.3.1.189</ecNumber>
    </submittedName>
</protein>
<dbReference type="GO" id="GO:0035447">
    <property type="term" value="F:mycothiol synthase activity"/>
    <property type="evidence" value="ECO:0007669"/>
    <property type="project" value="UniProtKB-EC"/>
</dbReference>
<dbReference type="SUPFAM" id="SSF55729">
    <property type="entry name" value="Acyl-CoA N-acyltransferases (Nat)"/>
    <property type="match status" value="1"/>
</dbReference>
<evidence type="ECO:0000313" key="2">
    <source>
        <dbReference type="EMBL" id="BBB90972.1"/>
    </source>
</evidence>
<dbReference type="Proteomes" id="UP000276437">
    <property type="component" value="Chromosome"/>
</dbReference>
<dbReference type="InterPro" id="IPR050276">
    <property type="entry name" value="MshD_Acetyltransferase"/>
</dbReference>